<feature type="transmembrane region" description="Helical" evidence="6">
    <location>
        <begin position="60"/>
        <end position="79"/>
    </location>
</feature>
<organism evidence="7 8">
    <name type="scientific">Rubripirellula lacrimiformis</name>
    <dbReference type="NCBI Taxonomy" id="1930273"/>
    <lineage>
        <taxon>Bacteria</taxon>
        <taxon>Pseudomonadati</taxon>
        <taxon>Planctomycetota</taxon>
        <taxon>Planctomycetia</taxon>
        <taxon>Pirellulales</taxon>
        <taxon>Pirellulaceae</taxon>
        <taxon>Rubripirellula</taxon>
    </lineage>
</organism>
<feature type="region of interest" description="Disordered" evidence="5">
    <location>
        <begin position="203"/>
        <end position="242"/>
    </location>
</feature>
<dbReference type="EMBL" id="CP036525">
    <property type="protein sequence ID" value="QDT02528.1"/>
    <property type="molecule type" value="Genomic_DNA"/>
</dbReference>
<keyword evidence="8" id="KW-1185">Reference proteome</keyword>
<evidence type="ECO:0000313" key="7">
    <source>
        <dbReference type="EMBL" id="QDT02528.1"/>
    </source>
</evidence>
<evidence type="ECO:0000256" key="5">
    <source>
        <dbReference type="SAM" id="MobiDB-lite"/>
    </source>
</evidence>
<gene>
    <name evidence="7" type="ORF">K227x_09060</name>
</gene>
<dbReference type="GO" id="GO:0009403">
    <property type="term" value="P:toxin biosynthetic process"/>
    <property type="evidence" value="ECO:0007669"/>
    <property type="project" value="InterPro"/>
</dbReference>
<dbReference type="AlphaFoldDB" id="A0A517N690"/>
<name>A0A517N690_9BACT</name>
<evidence type="ECO:0000256" key="6">
    <source>
        <dbReference type="SAM" id="Phobius"/>
    </source>
</evidence>
<sequence length="242" mass="26547">MEIYDIVMLVVLFGAMLFGAVKGLAWQLASIASILGSYVVALKLREPFSQSISVEPPWNRFLAMLILYVGTALLIWVAFRMVSGSIDRMKLREFDNHIGAIFGLIKGALYCTLITMFAVTLAGDGIREAVVRSKSGNYIAKVLDRSQTVIPPEIHEVISPYLERFDREFSEGKTEGGLLDQATGWLAGGDSPPAAQPWSPTNFVPPPGTAQGAIEPIDRQVADPSNWVPQQAQQAIQNRLTR</sequence>
<feature type="transmembrane region" description="Helical" evidence="6">
    <location>
        <begin position="100"/>
        <end position="123"/>
    </location>
</feature>
<evidence type="ECO:0000256" key="1">
    <source>
        <dbReference type="ARBA" id="ARBA00004141"/>
    </source>
</evidence>
<feature type="compositionally biased region" description="Polar residues" evidence="5">
    <location>
        <begin position="227"/>
        <end position="242"/>
    </location>
</feature>
<evidence type="ECO:0000313" key="8">
    <source>
        <dbReference type="Proteomes" id="UP000318538"/>
    </source>
</evidence>
<dbReference type="Pfam" id="PF02674">
    <property type="entry name" value="Colicin_V"/>
    <property type="match status" value="1"/>
</dbReference>
<keyword evidence="2 6" id="KW-0812">Transmembrane</keyword>
<dbReference type="Proteomes" id="UP000318538">
    <property type="component" value="Chromosome"/>
</dbReference>
<dbReference type="RefSeq" id="WP_145168218.1">
    <property type="nucleotide sequence ID" value="NZ_CP036525.1"/>
</dbReference>
<dbReference type="InterPro" id="IPR003825">
    <property type="entry name" value="Colicin-V_CvpA"/>
</dbReference>
<evidence type="ECO:0000256" key="2">
    <source>
        <dbReference type="ARBA" id="ARBA00022692"/>
    </source>
</evidence>
<feature type="transmembrane region" description="Helical" evidence="6">
    <location>
        <begin position="7"/>
        <end position="40"/>
    </location>
</feature>
<dbReference type="OrthoDB" id="268713at2"/>
<proteinExistence type="predicted"/>
<comment type="subcellular location">
    <subcellularLocation>
        <location evidence="1">Membrane</location>
        <topology evidence="1">Multi-pass membrane protein</topology>
    </subcellularLocation>
</comment>
<protein>
    <submittedName>
        <fullName evidence="7">Colicin V production protein</fullName>
    </submittedName>
</protein>
<dbReference type="PANTHER" id="PTHR37306:SF1">
    <property type="entry name" value="COLICIN V PRODUCTION PROTEIN"/>
    <property type="match status" value="1"/>
</dbReference>
<dbReference type="GO" id="GO:0016020">
    <property type="term" value="C:membrane"/>
    <property type="evidence" value="ECO:0007669"/>
    <property type="project" value="UniProtKB-SubCell"/>
</dbReference>
<keyword evidence="3 6" id="KW-1133">Transmembrane helix</keyword>
<dbReference type="PANTHER" id="PTHR37306">
    <property type="entry name" value="COLICIN V PRODUCTION PROTEIN"/>
    <property type="match status" value="1"/>
</dbReference>
<accession>A0A517N690</accession>
<dbReference type="KEGG" id="rlc:K227x_09060"/>
<evidence type="ECO:0000256" key="3">
    <source>
        <dbReference type="ARBA" id="ARBA00022989"/>
    </source>
</evidence>
<evidence type="ECO:0000256" key="4">
    <source>
        <dbReference type="ARBA" id="ARBA00023136"/>
    </source>
</evidence>
<reference evidence="7 8" key="1">
    <citation type="submission" date="2019-02" db="EMBL/GenBank/DDBJ databases">
        <title>Deep-cultivation of Planctomycetes and their phenomic and genomic characterization uncovers novel biology.</title>
        <authorList>
            <person name="Wiegand S."/>
            <person name="Jogler M."/>
            <person name="Boedeker C."/>
            <person name="Pinto D."/>
            <person name="Vollmers J."/>
            <person name="Rivas-Marin E."/>
            <person name="Kohn T."/>
            <person name="Peeters S.H."/>
            <person name="Heuer A."/>
            <person name="Rast P."/>
            <person name="Oberbeckmann S."/>
            <person name="Bunk B."/>
            <person name="Jeske O."/>
            <person name="Meyerdierks A."/>
            <person name="Storesund J.E."/>
            <person name="Kallscheuer N."/>
            <person name="Luecker S."/>
            <person name="Lage O.M."/>
            <person name="Pohl T."/>
            <person name="Merkel B.J."/>
            <person name="Hornburger P."/>
            <person name="Mueller R.-W."/>
            <person name="Bruemmer F."/>
            <person name="Labrenz M."/>
            <person name="Spormann A.M."/>
            <person name="Op den Camp H."/>
            <person name="Overmann J."/>
            <person name="Amann R."/>
            <person name="Jetten M.S.M."/>
            <person name="Mascher T."/>
            <person name="Medema M.H."/>
            <person name="Devos D.P."/>
            <person name="Kaster A.-K."/>
            <person name="Ovreas L."/>
            <person name="Rohde M."/>
            <person name="Galperin M.Y."/>
            <person name="Jogler C."/>
        </authorList>
    </citation>
    <scope>NUCLEOTIDE SEQUENCE [LARGE SCALE GENOMIC DNA]</scope>
    <source>
        <strain evidence="7 8">K22_7</strain>
    </source>
</reference>
<keyword evidence="4 6" id="KW-0472">Membrane</keyword>